<evidence type="ECO:0000313" key="2">
    <source>
        <dbReference type="Proteomes" id="UP000054925"/>
    </source>
</evidence>
<proteinExistence type="predicted"/>
<comment type="caution">
    <text evidence="1">The sequence shown here is derived from an EMBL/GenBank/DDBJ whole genome shotgun (WGS) entry which is preliminary data.</text>
</comment>
<name>A0A158KKC1_9BURK</name>
<protein>
    <submittedName>
        <fullName evidence="1">Integrase catalytic region</fullName>
    </submittedName>
</protein>
<sequence>MGSKEFRCARILFSGIRIMHMIHKRQWNDEGTPGGNEVTTRKWCREPRATTSYCLC</sequence>
<dbReference type="AlphaFoldDB" id="A0A158KKC1"/>
<reference evidence="1" key="1">
    <citation type="submission" date="2016-01" db="EMBL/GenBank/DDBJ databases">
        <authorList>
            <person name="Peeters C."/>
        </authorList>
    </citation>
    <scope>NUCLEOTIDE SEQUENCE [LARGE SCALE GENOMIC DNA]</scope>
    <source>
        <strain evidence="1">LMG 22937</strain>
    </source>
</reference>
<organism evidence="1 2">
    <name type="scientific">Caballeronia terrestris</name>
    <dbReference type="NCBI Taxonomy" id="1226301"/>
    <lineage>
        <taxon>Bacteria</taxon>
        <taxon>Pseudomonadati</taxon>
        <taxon>Pseudomonadota</taxon>
        <taxon>Betaproteobacteria</taxon>
        <taxon>Burkholderiales</taxon>
        <taxon>Burkholderiaceae</taxon>
        <taxon>Caballeronia</taxon>
    </lineage>
</organism>
<keyword evidence="2" id="KW-1185">Reference proteome</keyword>
<accession>A0A158KKC1</accession>
<evidence type="ECO:0000313" key="1">
    <source>
        <dbReference type="EMBL" id="SAL81576.1"/>
    </source>
</evidence>
<dbReference type="Proteomes" id="UP000054925">
    <property type="component" value="Unassembled WGS sequence"/>
</dbReference>
<dbReference type="EMBL" id="FCOL02000064">
    <property type="protein sequence ID" value="SAL81576.1"/>
    <property type="molecule type" value="Genomic_DNA"/>
</dbReference>
<gene>
    <name evidence="1" type="ORF">AWB67_05879</name>
</gene>